<dbReference type="EMBL" id="WBJX01000002">
    <property type="protein sequence ID" value="KAB1638394.1"/>
    <property type="molecule type" value="Genomic_DNA"/>
</dbReference>
<comment type="caution">
    <text evidence="4">The sequence shown here is derived from an EMBL/GenBank/DDBJ whole genome shotgun (WGS) entry which is preliminary data.</text>
</comment>
<dbReference type="Proteomes" id="UP000490386">
    <property type="component" value="Unassembled WGS sequence"/>
</dbReference>
<dbReference type="InterPro" id="IPR000825">
    <property type="entry name" value="SUF_FeS_clus_asmbl_SufBD_core"/>
</dbReference>
<protein>
    <submittedName>
        <fullName evidence="4">Fe-S cluster assembly protein SufD</fullName>
    </submittedName>
</protein>
<reference evidence="4 5" key="1">
    <citation type="submission" date="2019-09" db="EMBL/GenBank/DDBJ databases">
        <title>Phylogeny of genus Pseudoclavibacter and closely related genus.</title>
        <authorList>
            <person name="Li Y."/>
        </authorList>
    </citation>
    <scope>NUCLEOTIDE SEQUENCE [LARGE SCALE GENOMIC DNA]</scope>
    <source>
        <strain evidence="4 5">THG-MD12</strain>
    </source>
</reference>
<dbReference type="Pfam" id="PF01458">
    <property type="entry name" value="SUFBD_core"/>
    <property type="match status" value="1"/>
</dbReference>
<dbReference type="AlphaFoldDB" id="A0A7J5B5H6"/>
<dbReference type="InterPro" id="IPR011542">
    <property type="entry name" value="SUF_FeS_clus_asmbl_SufD"/>
</dbReference>
<dbReference type="NCBIfam" id="TIGR01981">
    <property type="entry name" value="sufD"/>
    <property type="match status" value="1"/>
</dbReference>
<dbReference type="PANTHER" id="PTHR43575">
    <property type="entry name" value="PROTEIN ABCI7, CHLOROPLASTIC"/>
    <property type="match status" value="1"/>
</dbReference>
<organism evidence="4 5">
    <name type="scientific">Pseudoclavibacter terrae</name>
    <dbReference type="NCBI Taxonomy" id="1530195"/>
    <lineage>
        <taxon>Bacteria</taxon>
        <taxon>Bacillati</taxon>
        <taxon>Actinomycetota</taxon>
        <taxon>Actinomycetes</taxon>
        <taxon>Micrococcales</taxon>
        <taxon>Microbacteriaceae</taxon>
        <taxon>Pseudoclavibacter</taxon>
    </lineage>
</organism>
<feature type="region of interest" description="Disordered" evidence="2">
    <location>
        <begin position="1"/>
        <end position="27"/>
    </location>
</feature>
<gene>
    <name evidence="4" type="primary">sufD</name>
    <name evidence="4" type="ORF">F8O03_08350</name>
</gene>
<evidence type="ECO:0000313" key="4">
    <source>
        <dbReference type="EMBL" id="KAB1638394.1"/>
    </source>
</evidence>
<dbReference type="InterPro" id="IPR037284">
    <property type="entry name" value="SUF_FeS_clus_asmbl_SufBD_sf"/>
</dbReference>
<proteinExistence type="inferred from homology"/>
<sequence>MTTQVTSEQINPLGLNKHSHGPGSEVPVQTRSERFTSFDFADFAPLSGREVEWKYTPVAKLDALINGTLTGNRSELEFSETEGVSVSWIPRSDARIGSAGKPEDRASANAWTNFGEALLVEVSGEDDKQFVLDRKGFGDAALAAHVVIDIKPHARGLIILRHTGEATVAENVEILVGDGANVTVVSMQEWEDSAQHLSTHFLSVGRDAFIKHIVVSLGGGIVRLNPTLQLNAQGADGELYGLYYSDAGQHLEHQVFVDHNAPHTRSRVNYKGALQGEGARAVWIGDVLIRRNAPGTDSYEQNRNLVLSEGTRADSVPNLEIETGDIEGAGHASATGRFDDEQLFYLMSRGISEAMSRRLVVHGFLNEIVQQIGNEEIATHLRDALERELNEGASPLLVAER</sequence>
<dbReference type="PANTHER" id="PTHR43575:SF1">
    <property type="entry name" value="PROTEIN ABCI7, CHLOROPLASTIC"/>
    <property type="match status" value="1"/>
</dbReference>
<name>A0A7J5B5H6_9MICO</name>
<evidence type="ECO:0000313" key="5">
    <source>
        <dbReference type="Proteomes" id="UP000490386"/>
    </source>
</evidence>
<evidence type="ECO:0000256" key="2">
    <source>
        <dbReference type="SAM" id="MobiDB-lite"/>
    </source>
</evidence>
<comment type="similarity">
    <text evidence="1">Belongs to the iron-sulfur cluster assembly SufBD family.</text>
</comment>
<feature type="compositionally biased region" description="Polar residues" evidence="2">
    <location>
        <begin position="1"/>
        <end position="10"/>
    </location>
</feature>
<feature type="domain" description="SUF system FeS cluster assembly SufBD core" evidence="3">
    <location>
        <begin position="140"/>
        <end position="364"/>
    </location>
</feature>
<accession>A0A7J5B5H6</accession>
<dbReference type="SUPFAM" id="SSF101960">
    <property type="entry name" value="Stabilizer of iron transporter SufD"/>
    <property type="match status" value="1"/>
</dbReference>
<dbReference type="InterPro" id="IPR055346">
    <property type="entry name" value="Fe-S_cluster_assembly_SufBD"/>
</dbReference>
<keyword evidence="5" id="KW-1185">Reference proteome</keyword>
<dbReference type="RefSeq" id="WP_151423450.1">
    <property type="nucleotide sequence ID" value="NZ_WBJX01000002.1"/>
</dbReference>
<evidence type="ECO:0000256" key="1">
    <source>
        <dbReference type="ARBA" id="ARBA00043967"/>
    </source>
</evidence>
<dbReference type="GO" id="GO:0016226">
    <property type="term" value="P:iron-sulfur cluster assembly"/>
    <property type="evidence" value="ECO:0007669"/>
    <property type="project" value="InterPro"/>
</dbReference>
<dbReference type="OrthoDB" id="9803529at2"/>
<evidence type="ECO:0000259" key="3">
    <source>
        <dbReference type="Pfam" id="PF01458"/>
    </source>
</evidence>